<evidence type="ECO:0000256" key="2">
    <source>
        <dbReference type="ARBA" id="ARBA00023002"/>
    </source>
</evidence>
<dbReference type="FunFam" id="3.40.50.1970:FF:000003">
    <property type="entry name" value="Alcohol dehydrogenase, iron-containing"/>
    <property type="match status" value="1"/>
</dbReference>
<dbReference type="InterPro" id="IPR018211">
    <property type="entry name" value="ADH_Fe_CS"/>
</dbReference>
<evidence type="ECO:0000259" key="4">
    <source>
        <dbReference type="Pfam" id="PF00465"/>
    </source>
</evidence>
<dbReference type="FunFam" id="1.20.1090.10:FF:000001">
    <property type="entry name" value="Aldehyde-alcohol dehydrogenase"/>
    <property type="match status" value="1"/>
</dbReference>
<dbReference type="PANTHER" id="PTHR11496">
    <property type="entry name" value="ALCOHOL DEHYDROGENASE"/>
    <property type="match status" value="1"/>
</dbReference>
<dbReference type="CDD" id="cd08551">
    <property type="entry name" value="Fe-ADH"/>
    <property type="match status" value="1"/>
</dbReference>
<feature type="domain" description="Alcohol dehydrogenase iron-type/glycerol dehydrogenase GldA" evidence="4">
    <location>
        <begin position="10"/>
        <end position="179"/>
    </location>
</feature>
<dbReference type="PANTHER" id="PTHR11496:SF102">
    <property type="entry name" value="ALCOHOL DEHYDROGENASE 4"/>
    <property type="match status" value="1"/>
</dbReference>
<dbReference type="AlphaFoldDB" id="A0AB39IZ22"/>
<protein>
    <submittedName>
        <fullName evidence="6">Iron-containing alcohol dehydrogenase</fullName>
        <ecNumber evidence="6">1.1.1.-</ecNumber>
    </submittedName>
</protein>
<dbReference type="RefSeq" id="WP_368774559.1">
    <property type="nucleotide sequence ID" value="NZ_CP162911.1"/>
</dbReference>
<sequence>MINFEYDCHTKMIMGAGKSKDIASIVEDIVLPSATIMIVTDPGVKSAGLVTPIEAYLQEAGYSVIVFDQVSPNPRDHECLTGAELFRKVQASAVIAIGGGSPMDTAKAIALLGPNGGNPEEYIAGKKAYTNVSPLICIPTTAGTGSEVTRSSVITLAASHKKITLKHALLRPTIAILDPALTSTVPKSITAATGVDALVHAIEGYTCKETNPISKAMGASAMKTIVTYLPKAYEDGSDLEARYKMQEGSLLAGLCFGSADVAAVHCLAEALGSLYDTPHGIANAVFLPYVIQFNAAENKSLHIELANIMGFADKTDADDVAIQKLMDGMYTFTKNLGIPSLKELSYVKVEDFEKMAQLAEQNNSTKSNVRAVTKADYLDILKAAFSYSHTEKEPNRMTE</sequence>
<dbReference type="InterPro" id="IPR056798">
    <property type="entry name" value="ADH_Fe_C"/>
</dbReference>
<name>A0AB39IZ22_9BACI</name>
<evidence type="ECO:0000256" key="3">
    <source>
        <dbReference type="ARBA" id="ARBA00023027"/>
    </source>
</evidence>
<dbReference type="InterPro" id="IPR039697">
    <property type="entry name" value="Alcohol_dehydrogenase_Fe"/>
</dbReference>
<evidence type="ECO:0000259" key="5">
    <source>
        <dbReference type="Pfam" id="PF25137"/>
    </source>
</evidence>
<dbReference type="GO" id="GO:0046872">
    <property type="term" value="F:metal ion binding"/>
    <property type="evidence" value="ECO:0007669"/>
    <property type="project" value="InterPro"/>
</dbReference>
<keyword evidence="2 6" id="KW-0560">Oxidoreductase</keyword>
<gene>
    <name evidence="6" type="ORF">AB4922_12035</name>
</gene>
<evidence type="ECO:0000256" key="1">
    <source>
        <dbReference type="ARBA" id="ARBA00007358"/>
    </source>
</evidence>
<dbReference type="PROSITE" id="PS00913">
    <property type="entry name" value="ADH_IRON_1"/>
    <property type="match status" value="1"/>
</dbReference>
<proteinExistence type="inferred from homology"/>
<keyword evidence="3" id="KW-0520">NAD</keyword>
<dbReference type="Pfam" id="PF00465">
    <property type="entry name" value="Fe-ADH"/>
    <property type="match status" value="1"/>
</dbReference>
<dbReference type="EC" id="1.1.1.-" evidence="6"/>
<dbReference type="GO" id="GO:0004022">
    <property type="term" value="F:alcohol dehydrogenase (NAD+) activity"/>
    <property type="evidence" value="ECO:0007669"/>
    <property type="project" value="UniProtKB-ARBA"/>
</dbReference>
<dbReference type="Gene3D" id="1.20.1090.10">
    <property type="entry name" value="Dehydroquinate synthase-like - alpha domain"/>
    <property type="match status" value="1"/>
</dbReference>
<evidence type="ECO:0000313" key="6">
    <source>
        <dbReference type="EMBL" id="XDL60108.1"/>
    </source>
</evidence>
<dbReference type="InterPro" id="IPR001670">
    <property type="entry name" value="ADH_Fe/GldA"/>
</dbReference>
<accession>A0AB39IZ22</accession>
<reference evidence="6" key="1">
    <citation type="submission" date="2024-07" db="EMBL/GenBank/DDBJ databases">
        <authorList>
            <person name="Wang K."/>
            <person name="Liang S."/>
            <person name="Wang S."/>
        </authorList>
    </citation>
    <scope>NUCLEOTIDE SEQUENCE</scope>
    <source>
        <strain evidence="6">KW1</strain>
    </source>
</reference>
<dbReference type="SUPFAM" id="SSF56796">
    <property type="entry name" value="Dehydroquinate synthase-like"/>
    <property type="match status" value="1"/>
</dbReference>
<dbReference type="EMBL" id="CP162911">
    <property type="protein sequence ID" value="XDL60108.1"/>
    <property type="molecule type" value="Genomic_DNA"/>
</dbReference>
<dbReference type="Pfam" id="PF25137">
    <property type="entry name" value="ADH_Fe_C"/>
    <property type="match status" value="1"/>
</dbReference>
<comment type="similarity">
    <text evidence="1">Belongs to the iron-containing alcohol dehydrogenase family.</text>
</comment>
<dbReference type="Gene3D" id="3.40.50.1970">
    <property type="match status" value="1"/>
</dbReference>
<organism evidence="6">
    <name type="scientific">Bacillus aerius</name>
    <dbReference type="NCBI Taxonomy" id="293388"/>
    <lineage>
        <taxon>Bacteria</taxon>
        <taxon>Bacillati</taxon>
        <taxon>Bacillota</taxon>
        <taxon>Bacilli</taxon>
        <taxon>Bacillales</taxon>
        <taxon>Bacillaceae</taxon>
        <taxon>Bacillus</taxon>
    </lineage>
</organism>
<feature type="domain" description="Fe-containing alcohol dehydrogenase-like C-terminal" evidence="5">
    <location>
        <begin position="190"/>
        <end position="385"/>
    </location>
</feature>